<accession>A0A3B0TAJ8</accession>
<evidence type="ECO:0000259" key="5">
    <source>
        <dbReference type="PROSITE" id="PS51007"/>
    </source>
</evidence>
<feature type="transmembrane region" description="Helical" evidence="4">
    <location>
        <begin position="25"/>
        <end position="44"/>
    </location>
</feature>
<evidence type="ECO:0000256" key="2">
    <source>
        <dbReference type="ARBA" id="ARBA00022723"/>
    </source>
</evidence>
<name>A0A3B0TAJ8_9ZZZZ</name>
<evidence type="ECO:0000256" key="3">
    <source>
        <dbReference type="ARBA" id="ARBA00023004"/>
    </source>
</evidence>
<dbReference type="GO" id="GO:0046872">
    <property type="term" value="F:metal ion binding"/>
    <property type="evidence" value="ECO:0007669"/>
    <property type="project" value="UniProtKB-KW"/>
</dbReference>
<reference evidence="6" key="1">
    <citation type="submission" date="2018-06" db="EMBL/GenBank/DDBJ databases">
        <authorList>
            <person name="Zhirakovskaya E."/>
        </authorList>
    </citation>
    <scope>NUCLEOTIDE SEQUENCE</scope>
</reference>
<dbReference type="EMBL" id="UOEM01000067">
    <property type="protein sequence ID" value="VAW13890.1"/>
    <property type="molecule type" value="Genomic_DNA"/>
</dbReference>
<sequence>MLRACLPKVGTGFGIKDMRQRTSRLLPGILVIFALYGGNAWAGGELSATEIARLTNLVRQDCGSCHGLTLRGGLGRPLTAGDLAGMDHETVKDIILFGIAETPMPGWLGLLSETEAGWIAGALKTGAIR</sequence>
<dbReference type="InterPro" id="IPR009056">
    <property type="entry name" value="Cyt_c-like_dom"/>
</dbReference>
<dbReference type="GO" id="GO:0020037">
    <property type="term" value="F:heme binding"/>
    <property type="evidence" value="ECO:0007669"/>
    <property type="project" value="InterPro"/>
</dbReference>
<evidence type="ECO:0000256" key="4">
    <source>
        <dbReference type="SAM" id="Phobius"/>
    </source>
</evidence>
<keyword evidence="4" id="KW-1133">Transmembrane helix</keyword>
<dbReference type="InterPro" id="IPR036909">
    <property type="entry name" value="Cyt_c-like_dom_sf"/>
</dbReference>
<keyword evidence="4" id="KW-0812">Transmembrane</keyword>
<proteinExistence type="predicted"/>
<evidence type="ECO:0000256" key="1">
    <source>
        <dbReference type="ARBA" id="ARBA00022617"/>
    </source>
</evidence>
<dbReference type="PROSITE" id="PS51007">
    <property type="entry name" value="CYTC"/>
    <property type="match status" value="1"/>
</dbReference>
<dbReference type="SUPFAM" id="SSF46626">
    <property type="entry name" value="Cytochrome c"/>
    <property type="match status" value="1"/>
</dbReference>
<dbReference type="AlphaFoldDB" id="A0A3B0TAJ8"/>
<gene>
    <name evidence="6" type="ORF">MNBD_ALPHA09-45</name>
</gene>
<organism evidence="6">
    <name type="scientific">hydrothermal vent metagenome</name>
    <dbReference type="NCBI Taxonomy" id="652676"/>
    <lineage>
        <taxon>unclassified sequences</taxon>
        <taxon>metagenomes</taxon>
        <taxon>ecological metagenomes</taxon>
    </lineage>
</organism>
<feature type="domain" description="Cytochrome c" evidence="5">
    <location>
        <begin position="38"/>
        <end position="127"/>
    </location>
</feature>
<evidence type="ECO:0000313" key="6">
    <source>
        <dbReference type="EMBL" id="VAW13890.1"/>
    </source>
</evidence>
<keyword evidence="1" id="KW-0349">Heme</keyword>
<dbReference type="Gene3D" id="1.10.760.10">
    <property type="entry name" value="Cytochrome c-like domain"/>
    <property type="match status" value="1"/>
</dbReference>
<dbReference type="GO" id="GO:0009055">
    <property type="term" value="F:electron transfer activity"/>
    <property type="evidence" value="ECO:0007669"/>
    <property type="project" value="InterPro"/>
</dbReference>
<keyword evidence="2" id="KW-0479">Metal-binding</keyword>
<protein>
    <submittedName>
        <fullName evidence="6">Cytochrome c55X NirC</fullName>
    </submittedName>
</protein>
<keyword evidence="4" id="KW-0472">Membrane</keyword>
<dbReference type="Pfam" id="PF13442">
    <property type="entry name" value="Cytochrome_CBB3"/>
    <property type="match status" value="1"/>
</dbReference>
<keyword evidence="3" id="KW-0408">Iron</keyword>